<reference evidence="2 3" key="1">
    <citation type="journal article" date="2024" name="Commun. Biol.">
        <title>Comparative genomic analysis of thermophilic fungi reveals convergent evolutionary adaptations and gene losses.</title>
        <authorList>
            <person name="Steindorff A.S."/>
            <person name="Aguilar-Pontes M.V."/>
            <person name="Robinson A.J."/>
            <person name="Andreopoulos B."/>
            <person name="LaButti K."/>
            <person name="Kuo A."/>
            <person name="Mondo S."/>
            <person name="Riley R."/>
            <person name="Otillar R."/>
            <person name="Haridas S."/>
            <person name="Lipzen A."/>
            <person name="Grimwood J."/>
            <person name="Schmutz J."/>
            <person name="Clum A."/>
            <person name="Reid I.D."/>
            <person name="Moisan M.C."/>
            <person name="Butler G."/>
            <person name="Nguyen T.T.M."/>
            <person name="Dewar K."/>
            <person name="Conant G."/>
            <person name="Drula E."/>
            <person name="Henrissat B."/>
            <person name="Hansel C."/>
            <person name="Singer S."/>
            <person name="Hutchinson M.I."/>
            <person name="de Vries R.P."/>
            <person name="Natvig D.O."/>
            <person name="Powell A.J."/>
            <person name="Tsang A."/>
            <person name="Grigoriev I.V."/>
        </authorList>
    </citation>
    <scope>NUCLEOTIDE SEQUENCE [LARGE SCALE GENOMIC DNA]</scope>
    <source>
        <strain evidence="2 3">CBS 494.80</strain>
    </source>
</reference>
<organism evidence="2 3">
    <name type="scientific">Oculimacula yallundae</name>
    <dbReference type="NCBI Taxonomy" id="86028"/>
    <lineage>
        <taxon>Eukaryota</taxon>
        <taxon>Fungi</taxon>
        <taxon>Dikarya</taxon>
        <taxon>Ascomycota</taxon>
        <taxon>Pezizomycotina</taxon>
        <taxon>Leotiomycetes</taxon>
        <taxon>Helotiales</taxon>
        <taxon>Ploettnerulaceae</taxon>
        <taxon>Oculimacula</taxon>
    </lineage>
</organism>
<dbReference type="EMBL" id="JAZHXI010000005">
    <property type="protein sequence ID" value="KAL2071912.1"/>
    <property type="molecule type" value="Genomic_DNA"/>
</dbReference>
<feature type="transmembrane region" description="Helical" evidence="1">
    <location>
        <begin position="110"/>
        <end position="129"/>
    </location>
</feature>
<dbReference type="Proteomes" id="UP001595075">
    <property type="component" value="Unassembled WGS sequence"/>
</dbReference>
<feature type="transmembrane region" description="Helical" evidence="1">
    <location>
        <begin position="12"/>
        <end position="34"/>
    </location>
</feature>
<evidence type="ECO:0000256" key="1">
    <source>
        <dbReference type="SAM" id="Phobius"/>
    </source>
</evidence>
<evidence type="ECO:0008006" key="4">
    <source>
        <dbReference type="Google" id="ProtNLM"/>
    </source>
</evidence>
<proteinExistence type="predicted"/>
<sequence length="601" mass="67814">MDSLARISGMLPVGVVLLLGRPMDATLLVIFTIIKRREYVEPFISLFDTTIVIRNLGITTILFILFQTFRYIRNLQQTSSPCTGFPVKPMLFPCETAHVRMFPTTHGFKYSYLLVGIPVGWSGSVGGMISSDMQKREKSWYSRWFSLQPGSAWYTVNGDDYLQRGHVEGGLEGKLHQYLQSEGIDPNKYTHAYLLTAARFLGYASNPVSIWHLYSSDKELTALILEVNNTFDEKRIYFLEPGSGSEVKHLKSDDKSTQPPRYTRTWPKDFYVSTFNSRNGSYSLSATDPLFPHMSKAGLIDTTITLNNSSAHAKLIARVYSAGQAIDPDTMSVWAKTRFIAGWWWVGLATFPRTVREALTLLFTKKMPWVFRPEPRRETMARKADETEVCVEAIFRQYLREQVESCDENLVVRYVSAGLIGKDAEEEIMSSPSAQLSSGTEVVDVRVLTPLFYSRVVQYGSVADALYTESTLSATISVSPDLFSKLNFSLLSRSKESGFSKIRLSILNALRKRPAPIPIPGKEKPAIAPIPWDSKVGEDNTSSIDAFMMSCGSEQEKRRYFQRVGKLMSADRIAFGWMEILDLEILALRAVIVWGLVERIL</sequence>
<accession>A0ABR4CQR6</accession>
<keyword evidence="1" id="KW-1133">Transmembrane helix</keyword>
<gene>
    <name evidence="2" type="ORF">VTL71DRAFT_13147</name>
</gene>
<comment type="caution">
    <text evidence="2">The sequence shown here is derived from an EMBL/GenBank/DDBJ whole genome shotgun (WGS) entry which is preliminary data.</text>
</comment>
<keyword evidence="1" id="KW-0472">Membrane</keyword>
<dbReference type="InterPro" id="IPR010775">
    <property type="entry name" value="DUF1365"/>
</dbReference>
<name>A0ABR4CQR6_9HELO</name>
<evidence type="ECO:0000313" key="2">
    <source>
        <dbReference type="EMBL" id="KAL2071912.1"/>
    </source>
</evidence>
<dbReference type="PANTHER" id="PTHR33973">
    <property type="entry name" value="OS07G0153300 PROTEIN"/>
    <property type="match status" value="1"/>
</dbReference>
<evidence type="ECO:0000313" key="3">
    <source>
        <dbReference type="Proteomes" id="UP001595075"/>
    </source>
</evidence>
<keyword evidence="1" id="KW-0812">Transmembrane</keyword>
<feature type="transmembrane region" description="Helical" evidence="1">
    <location>
        <begin position="46"/>
        <end position="66"/>
    </location>
</feature>
<protein>
    <recommendedName>
        <fullName evidence="4">DUF1365-domain-containing protein</fullName>
    </recommendedName>
</protein>
<keyword evidence="3" id="KW-1185">Reference proteome</keyword>
<dbReference type="Pfam" id="PF07103">
    <property type="entry name" value="DUF1365"/>
    <property type="match status" value="1"/>
</dbReference>
<dbReference type="PANTHER" id="PTHR33973:SF4">
    <property type="entry name" value="OS07G0153300 PROTEIN"/>
    <property type="match status" value="1"/>
</dbReference>